<protein>
    <submittedName>
        <fullName evidence="1">Uncharacterized protein</fullName>
    </submittedName>
</protein>
<sequence>MKLAFLLFIVPCLAVPATLSSSGAVCNQRAPFGNSGDNWAMQIHSDSECKSAYDYFSGRLANKKEQGSHHSCNNLRHNAVNHVGSYVYNIRDGTKAIWFYHDVDCKGGKINGSEAVFANGIGGLGFYKAFPAKSFDIYMY</sequence>
<evidence type="ECO:0000313" key="2">
    <source>
        <dbReference type="Proteomes" id="UP000790377"/>
    </source>
</evidence>
<keyword evidence="2" id="KW-1185">Reference proteome</keyword>
<gene>
    <name evidence="1" type="ORF">BJ138DRAFT_1101051</name>
</gene>
<name>A0ACB8ADQ1_9AGAM</name>
<reference evidence="1" key="1">
    <citation type="journal article" date="2021" name="New Phytol.">
        <title>Evolutionary innovations through gain and loss of genes in the ectomycorrhizal Boletales.</title>
        <authorList>
            <person name="Wu G."/>
            <person name="Miyauchi S."/>
            <person name="Morin E."/>
            <person name="Kuo A."/>
            <person name="Drula E."/>
            <person name="Varga T."/>
            <person name="Kohler A."/>
            <person name="Feng B."/>
            <person name="Cao Y."/>
            <person name="Lipzen A."/>
            <person name="Daum C."/>
            <person name="Hundley H."/>
            <person name="Pangilinan J."/>
            <person name="Johnson J."/>
            <person name="Barry K."/>
            <person name="LaButti K."/>
            <person name="Ng V."/>
            <person name="Ahrendt S."/>
            <person name="Min B."/>
            <person name="Choi I.G."/>
            <person name="Park H."/>
            <person name="Plett J.M."/>
            <person name="Magnuson J."/>
            <person name="Spatafora J.W."/>
            <person name="Nagy L.G."/>
            <person name="Henrissat B."/>
            <person name="Grigoriev I.V."/>
            <person name="Yang Z.L."/>
            <person name="Xu J."/>
            <person name="Martin F.M."/>
        </authorList>
    </citation>
    <scope>NUCLEOTIDE SEQUENCE</scope>
    <source>
        <strain evidence="1">ATCC 28755</strain>
    </source>
</reference>
<evidence type="ECO:0000313" key="1">
    <source>
        <dbReference type="EMBL" id="KAH7911435.1"/>
    </source>
</evidence>
<dbReference type="Proteomes" id="UP000790377">
    <property type="component" value="Unassembled WGS sequence"/>
</dbReference>
<organism evidence="1 2">
    <name type="scientific">Hygrophoropsis aurantiaca</name>
    <dbReference type="NCBI Taxonomy" id="72124"/>
    <lineage>
        <taxon>Eukaryota</taxon>
        <taxon>Fungi</taxon>
        <taxon>Dikarya</taxon>
        <taxon>Basidiomycota</taxon>
        <taxon>Agaricomycotina</taxon>
        <taxon>Agaricomycetes</taxon>
        <taxon>Agaricomycetidae</taxon>
        <taxon>Boletales</taxon>
        <taxon>Coniophorineae</taxon>
        <taxon>Hygrophoropsidaceae</taxon>
        <taxon>Hygrophoropsis</taxon>
    </lineage>
</organism>
<comment type="caution">
    <text evidence="1">The sequence shown here is derived from an EMBL/GenBank/DDBJ whole genome shotgun (WGS) entry which is preliminary data.</text>
</comment>
<accession>A0ACB8ADQ1</accession>
<proteinExistence type="predicted"/>
<dbReference type="EMBL" id="MU267678">
    <property type="protein sequence ID" value="KAH7911435.1"/>
    <property type="molecule type" value="Genomic_DNA"/>
</dbReference>